<reference evidence="2" key="1">
    <citation type="submission" date="2010-08" db="EMBL/GenBank/DDBJ databases">
        <authorList>
            <consortium name="Caenorhabditis japonica Sequencing Consortium"/>
            <person name="Wilson R.K."/>
        </authorList>
    </citation>
    <scope>NUCLEOTIDE SEQUENCE [LARGE SCALE GENOMIC DNA]</scope>
    <source>
        <strain evidence="2">DF5081</strain>
    </source>
</reference>
<protein>
    <submittedName>
        <fullName evidence="1">Uncharacterized protein</fullName>
    </submittedName>
</protein>
<dbReference type="Proteomes" id="UP000005237">
    <property type="component" value="Unassembled WGS sequence"/>
</dbReference>
<reference evidence="1" key="2">
    <citation type="submission" date="2022-06" db="UniProtKB">
        <authorList>
            <consortium name="EnsemblMetazoa"/>
        </authorList>
    </citation>
    <scope>IDENTIFICATION</scope>
    <source>
        <strain evidence="1">DF5081</strain>
    </source>
</reference>
<organism evidence="1 2">
    <name type="scientific">Caenorhabditis japonica</name>
    <dbReference type="NCBI Taxonomy" id="281687"/>
    <lineage>
        <taxon>Eukaryota</taxon>
        <taxon>Metazoa</taxon>
        <taxon>Ecdysozoa</taxon>
        <taxon>Nematoda</taxon>
        <taxon>Chromadorea</taxon>
        <taxon>Rhabditida</taxon>
        <taxon>Rhabditina</taxon>
        <taxon>Rhabditomorpha</taxon>
        <taxon>Rhabditoidea</taxon>
        <taxon>Rhabditidae</taxon>
        <taxon>Peloderinae</taxon>
        <taxon>Caenorhabditis</taxon>
    </lineage>
</organism>
<dbReference type="EnsemblMetazoa" id="CJA23939.1">
    <property type="protein sequence ID" value="CJA23939.1"/>
    <property type="gene ID" value="WBGene00179511"/>
</dbReference>
<accession>A0A8R1IED5</accession>
<evidence type="ECO:0000313" key="1">
    <source>
        <dbReference type="EnsemblMetazoa" id="CJA23939.1"/>
    </source>
</evidence>
<name>A0A8R1IED5_CAEJA</name>
<sequence length="85" mass="9701">MISIQQCFYSAKECVDPPARSAIHRAHRFLPRQSTAEDELFDVDAETARKAARATLPQTQTAHQNSMIVFADEFELFRDQPVSYV</sequence>
<dbReference type="AlphaFoldDB" id="A0A8R1IED5"/>
<proteinExistence type="predicted"/>
<evidence type="ECO:0000313" key="2">
    <source>
        <dbReference type="Proteomes" id="UP000005237"/>
    </source>
</evidence>
<keyword evidence="2" id="KW-1185">Reference proteome</keyword>